<keyword evidence="1" id="KW-0678">Repressor</keyword>
<accession>A0A6P0F5P1</accession>
<evidence type="ECO:0000256" key="3">
    <source>
        <dbReference type="ARBA" id="ARBA00023125"/>
    </source>
</evidence>
<dbReference type="Pfam" id="PF00356">
    <property type="entry name" value="LacI"/>
    <property type="match status" value="1"/>
</dbReference>
<dbReference type="CDD" id="cd01392">
    <property type="entry name" value="HTH_LacI"/>
    <property type="match status" value="1"/>
</dbReference>
<evidence type="ECO:0000256" key="1">
    <source>
        <dbReference type="ARBA" id="ARBA00022491"/>
    </source>
</evidence>
<organism evidence="6 8">
    <name type="scientific">Modestobacter muralis</name>
    <dbReference type="NCBI Taxonomy" id="1608614"/>
    <lineage>
        <taxon>Bacteria</taxon>
        <taxon>Bacillati</taxon>
        <taxon>Actinomycetota</taxon>
        <taxon>Actinomycetes</taxon>
        <taxon>Geodermatophilales</taxon>
        <taxon>Geodermatophilaceae</taxon>
        <taxon>Modestobacter</taxon>
    </lineage>
</organism>
<dbReference type="InterPro" id="IPR028082">
    <property type="entry name" value="Peripla_BP_I"/>
</dbReference>
<evidence type="ECO:0000313" key="7">
    <source>
        <dbReference type="EMBL" id="NEN53438.1"/>
    </source>
</evidence>
<evidence type="ECO:0000313" key="8">
    <source>
        <dbReference type="Proteomes" id="UP000468828"/>
    </source>
</evidence>
<feature type="domain" description="HTH lacI-type" evidence="5">
    <location>
        <begin position="1"/>
        <end position="56"/>
    </location>
</feature>
<dbReference type="Proteomes" id="UP000468828">
    <property type="component" value="Unassembled WGS sequence"/>
</dbReference>
<keyword evidence="4" id="KW-0804">Transcription</keyword>
<evidence type="ECO:0000313" key="6">
    <source>
        <dbReference type="EMBL" id="NEK96538.1"/>
    </source>
</evidence>
<dbReference type="InterPro" id="IPR046335">
    <property type="entry name" value="LacI/GalR-like_sensor"/>
</dbReference>
<reference evidence="6 8" key="1">
    <citation type="submission" date="2020-01" db="EMBL/GenBank/DDBJ databases">
        <title>the WGS Modestobacter muralis CPCC 204518.</title>
        <authorList>
            <person name="Jiang Z."/>
        </authorList>
    </citation>
    <scope>NUCLEOTIDE SEQUENCE [LARGE SCALE GENOMIC DNA]</scope>
    <source>
        <strain evidence="6 8">DSM 100205</strain>
    </source>
</reference>
<dbReference type="GO" id="GO:0000976">
    <property type="term" value="F:transcription cis-regulatory region binding"/>
    <property type="evidence" value="ECO:0007669"/>
    <property type="project" value="TreeGrafter"/>
</dbReference>
<name>A0A6P0F5P1_9ACTN</name>
<dbReference type="SMART" id="SM00354">
    <property type="entry name" value="HTH_LACI"/>
    <property type="match status" value="1"/>
</dbReference>
<reference evidence="7 9" key="2">
    <citation type="submission" date="2020-02" db="EMBL/GenBank/DDBJ databases">
        <title>The WGS of Modestobacter muralis DSM 100205.</title>
        <authorList>
            <person name="Jiang Z."/>
        </authorList>
    </citation>
    <scope>NUCLEOTIDE SEQUENCE [LARGE SCALE GENOMIC DNA]</scope>
    <source>
        <strain evidence="7 9">DSM 100205</strain>
    </source>
</reference>
<keyword evidence="3" id="KW-0238">DNA-binding</keyword>
<dbReference type="Gene3D" id="1.10.260.40">
    <property type="entry name" value="lambda repressor-like DNA-binding domains"/>
    <property type="match status" value="1"/>
</dbReference>
<dbReference type="Gene3D" id="3.40.50.2300">
    <property type="match status" value="2"/>
</dbReference>
<dbReference type="PANTHER" id="PTHR30146:SF148">
    <property type="entry name" value="HTH-TYPE TRANSCRIPTIONAL REPRESSOR PURR-RELATED"/>
    <property type="match status" value="1"/>
</dbReference>
<dbReference type="GO" id="GO:0003700">
    <property type="term" value="F:DNA-binding transcription factor activity"/>
    <property type="evidence" value="ECO:0007669"/>
    <property type="project" value="TreeGrafter"/>
</dbReference>
<dbReference type="SUPFAM" id="SSF47413">
    <property type="entry name" value="lambda repressor-like DNA-binding domains"/>
    <property type="match status" value="1"/>
</dbReference>
<evidence type="ECO:0000259" key="5">
    <source>
        <dbReference type="PROSITE" id="PS50932"/>
    </source>
</evidence>
<dbReference type="SUPFAM" id="SSF53822">
    <property type="entry name" value="Periplasmic binding protein-like I"/>
    <property type="match status" value="1"/>
</dbReference>
<dbReference type="Pfam" id="PF13377">
    <property type="entry name" value="Peripla_BP_3"/>
    <property type="match status" value="1"/>
</dbReference>
<proteinExistence type="predicted"/>
<keyword evidence="8" id="KW-1185">Reference proteome</keyword>
<dbReference type="Proteomes" id="UP000471152">
    <property type="component" value="Unassembled WGS sequence"/>
</dbReference>
<dbReference type="PROSITE" id="PS50932">
    <property type="entry name" value="HTH_LACI_2"/>
    <property type="match status" value="1"/>
</dbReference>
<dbReference type="EMBL" id="JAAGWH010000067">
    <property type="protein sequence ID" value="NEK96538.1"/>
    <property type="molecule type" value="Genomic_DNA"/>
</dbReference>
<sequence length="331" mass="35910">MQDVADQARTSKTTAHYVLTGQDQKLRIAEETRRRVLRAATELRYRPNLMAKGLRTQVTRSIAFISDTVATEAYAGNLVYGAIAAAAEHGYLLFVCETGGDPELEASLIGDLASRHVDAYVYASLFTREVQIPAELHFERTVLLNCLAADNSSPAVIPDERQAGRDAACALLDRGHRRAIWLVGEPGEQVLAGAQRTEGIRQALSDAGTELAGTVDCKWWPEPAYEQFGAFLDDGGDPSAVICLNDRVALGVYQALKARGRSIPTDVSVVSFDDSDLAAWLQPPLSSIALPHRQMAAEAIRLLMTDGALAEHPVHVAMPVRLRESIGPPRS</sequence>
<evidence type="ECO:0000256" key="4">
    <source>
        <dbReference type="ARBA" id="ARBA00023163"/>
    </source>
</evidence>
<protein>
    <submittedName>
        <fullName evidence="6">Substrate-binding domain-containing protein</fullName>
    </submittedName>
</protein>
<comment type="caution">
    <text evidence="6">The sequence shown here is derived from an EMBL/GenBank/DDBJ whole genome shotgun (WGS) entry which is preliminary data.</text>
</comment>
<evidence type="ECO:0000313" key="9">
    <source>
        <dbReference type="Proteomes" id="UP000471152"/>
    </source>
</evidence>
<keyword evidence="2" id="KW-0805">Transcription regulation</keyword>
<dbReference type="EMBL" id="JAAGWB010000070">
    <property type="protein sequence ID" value="NEN53438.1"/>
    <property type="molecule type" value="Genomic_DNA"/>
</dbReference>
<dbReference type="InterPro" id="IPR010982">
    <property type="entry name" value="Lambda_DNA-bd_dom_sf"/>
</dbReference>
<dbReference type="PANTHER" id="PTHR30146">
    <property type="entry name" value="LACI-RELATED TRANSCRIPTIONAL REPRESSOR"/>
    <property type="match status" value="1"/>
</dbReference>
<dbReference type="AlphaFoldDB" id="A0A6P0F5P1"/>
<evidence type="ECO:0000256" key="2">
    <source>
        <dbReference type="ARBA" id="ARBA00023015"/>
    </source>
</evidence>
<dbReference type="InterPro" id="IPR000843">
    <property type="entry name" value="HTH_LacI"/>
</dbReference>
<dbReference type="CDD" id="cd06288">
    <property type="entry name" value="PBP1_sucrose_transcription_regulator"/>
    <property type="match status" value="1"/>
</dbReference>
<gene>
    <name evidence="7" type="ORF">G3R41_21270</name>
    <name evidence="6" type="ORF">GCU67_20555</name>
</gene>